<keyword evidence="1" id="KW-0812">Transmembrane</keyword>
<dbReference type="VEuPathDB" id="TriTrypDB:TvY486_1111900"/>
<reference evidence="2" key="1">
    <citation type="journal article" date="2012" name="Proc. Natl. Acad. Sci. U.S.A.">
        <title>Antigenic diversity is generated by distinct evolutionary mechanisms in African trypanosome species.</title>
        <authorList>
            <person name="Jackson A.P."/>
            <person name="Berry A."/>
            <person name="Aslett M."/>
            <person name="Allison H.C."/>
            <person name="Burton P."/>
            <person name="Vavrova-Anderson J."/>
            <person name="Brown R."/>
            <person name="Browne H."/>
            <person name="Corton N."/>
            <person name="Hauser H."/>
            <person name="Gamble J."/>
            <person name="Gilderthorp R."/>
            <person name="Marcello L."/>
            <person name="McQuillan J."/>
            <person name="Otto T.D."/>
            <person name="Quail M.A."/>
            <person name="Sanders M.J."/>
            <person name="van Tonder A."/>
            <person name="Ginger M.L."/>
            <person name="Field M.C."/>
            <person name="Barry J.D."/>
            <person name="Hertz-Fowler C."/>
            <person name="Berriman M."/>
        </authorList>
    </citation>
    <scope>NUCLEOTIDE SEQUENCE</scope>
    <source>
        <strain evidence="2">Y486</strain>
    </source>
</reference>
<organism evidence="2">
    <name type="scientific">Trypanosoma vivax (strain Y486)</name>
    <dbReference type="NCBI Taxonomy" id="1055687"/>
    <lineage>
        <taxon>Eukaryota</taxon>
        <taxon>Discoba</taxon>
        <taxon>Euglenozoa</taxon>
        <taxon>Kinetoplastea</taxon>
        <taxon>Metakinetoplastina</taxon>
        <taxon>Trypanosomatida</taxon>
        <taxon>Trypanosomatidae</taxon>
        <taxon>Trypanosoma</taxon>
        <taxon>Duttonella</taxon>
    </lineage>
</organism>
<keyword evidence="1" id="KW-1133">Transmembrane helix</keyword>
<name>G0UCZ6_TRYVY</name>
<protein>
    <recommendedName>
        <fullName evidence="3">Transmembrane protein</fullName>
    </recommendedName>
</protein>
<evidence type="ECO:0008006" key="3">
    <source>
        <dbReference type="Google" id="ProtNLM"/>
    </source>
</evidence>
<dbReference type="EMBL" id="HE573027">
    <property type="protein sequence ID" value="CCC53706.1"/>
    <property type="molecule type" value="Genomic_DNA"/>
</dbReference>
<proteinExistence type="predicted"/>
<gene>
    <name evidence="2" type="ORF">TVY486_1111900</name>
</gene>
<keyword evidence="1" id="KW-0472">Membrane</keyword>
<feature type="transmembrane region" description="Helical" evidence="1">
    <location>
        <begin position="113"/>
        <end position="131"/>
    </location>
</feature>
<evidence type="ECO:0000256" key="1">
    <source>
        <dbReference type="SAM" id="Phobius"/>
    </source>
</evidence>
<feature type="transmembrane region" description="Helical" evidence="1">
    <location>
        <begin position="86"/>
        <end position="106"/>
    </location>
</feature>
<feature type="transmembrane region" description="Helical" evidence="1">
    <location>
        <begin position="52"/>
        <end position="74"/>
    </location>
</feature>
<evidence type="ECO:0000313" key="2">
    <source>
        <dbReference type="EMBL" id="CCC53706.1"/>
    </source>
</evidence>
<sequence>MVRAFPKGRRAAALSPRLSISSHPRLASVRTSDRCMKSLETRAMCIRQFHRCCLPTHTIFFFLFFFCLNCFPCFPKRYNHSARVSIFLPFDATSSVIIFFFFMNAFKRTHTHVRAYINIYIYIGVCVCVYAP</sequence>
<accession>G0UCZ6</accession>
<dbReference type="AlphaFoldDB" id="G0UCZ6"/>